<dbReference type="SUPFAM" id="SSF51905">
    <property type="entry name" value="FAD/NAD(P)-binding domain"/>
    <property type="match status" value="1"/>
</dbReference>
<feature type="region of interest" description="Disordered" evidence="1">
    <location>
        <begin position="1"/>
        <end position="26"/>
    </location>
</feature>
<sequence length="698" mass="74729">MAMPPQPLLSPQAVLSPEVSPLRLPPSPLCADNADLSLALLECDPHDGSSSHASDASDDSDDGRSSSDTDASCTSACCDPTYPEGDKPLPAAAQSVIASVPESAWCPLVIIGAGPHALALAARLNEPRPAALYTDLEHARLSWLQRDAAGRQGDSSRGRRRAAVKGHWPARKLVAPRHATLADTGGVGSTTSISVPSPAVRVVDSSGAAWLSRWDSFFNGLRISHLRSPMTFHPSPADADALVGYARRTDREAELEAIHGVVGSEFSKYQRKKRRASVSVGGSTLINERDRQDYQRPSTPLFRDFIRDELVERYAVPQVEHEKVTAVSYGLIHVEGDGLRNGFVIESVDSDGAVRRAAAQAVTMAIGPSSVPAVPTWLVGEATPPGGAQVDADPRRKEAICGEGWCHSSAFAVPGCRPLDGPLGRKVAAAQATRACVVGGGLTSAQIVDSLLQQGVASVLLLVRSRIKTKHFDFDLEWVSKYNNLRKMEFFQETDPYERFEQIRSSRNGGSVNPTFAKILRQHEKSGRLEIRTMTEVEEAHYDSGTAKWTLSTVTKGQPAGALGDATRDRISGTDFVVASTGSKLEFAGIDFLSPLRQAGHLPETVNGLPVLTQDLQLSPTLPFFVLGAYAMLELGPDALNLSGTRAGAERVAHRLGELGVFPRFPTSGQEPSETMQAKQARTGGEGNFFDGLAEVEA</sequence>
<comment type="caution">
    <text evidence="2">The sequence shown here is derived from an EMBL/GenBank/DDBJ whole genome shotgun (WGS) entry which is preliminary data.</text>
</comment>
<proteinExistence type="predicted"/>
<feature type="region of interest" description="Disordered" evidence="1">
    <location>
        <begin position="663"/>
        <end position="688"/>
    </location>
</feature>
<evidence type="ECO:0000256" key="1">
    <source>
        <dbReference type="SAM" id="MobiDB-lite"/>
    </source>
</evidence>
<keyword evidence="3" id="KW-1185">Reference proteome</keyword>
<reference evidence="2 3" key="1">
    <citation type="journal article" date="2018" name="Front. Microbiol.">
        <title>Prospects for Fungal Bioremediation of Acidic Radioactive Waste Sites: Characterization and Genome Sequence of Rhodotorula taiwanensis MD1149.</title>
        <authorList>
            <person name="Tkavc R."/>
            <person name="Matrosova V.Y."/>
            <person name="Grichenko O.E."/>
            <person name="Gostincar C."/>
            <person name="Volpe R.P."/>
            <person name="Klimenkova P."/>
            <person name="Gaidamakova E.K."/>
            <person name="Zhou C.E."/>
            <person name="Stewart B.J."/>
            <person name="Lyman M.G."/>
            <person name="Malfatti S.A."/>
            <person name="Rubinfeld B."/>
            <person name="Courtot M."/>
            <person name="Singh J."/>
            <person name="Dalgard C.L."/>
            <person name="Hamilton T."/>
            <person name="Frey K.G."/>
            <person name="Gunde-Cimerman N."/>
            <person name="Dugan L."/>
            <person name="Daly M.J."/>
        </authorList>
    </citation>
    <scope>NUCLEOTIDE SEQUENCE [LARGE SCALE GENOMIC DNA]</scope>
    <source>
        <strain evidence="2 3">MD1149</strain>
    </source>
</reference>
<dbReference type="EMBL" id="PJQD01000085">
    <property type="protein sequence ID" value="POY71195.1"/>
    <property type="molecule type" value="Genomic_DNA"/>
</dbReference>
<dbReference type="STRING" id="741276.A0A2S5B367"/>
<accession>A0A2S5B367</accession>
<evidence type="ECO:0000313" key="3">
    <source>
        <dbReference type="Proteomes" id="UP000237144"/>
    </source>
</evidence>
<dbReference type="Gene3D" id="3.50.50.60">
    <property type="entry name" value="FAD/NAD(P)-binding domain"/>
    <property type="match status" value="1"/>
</dbReference>
<evidence type="ECO:0000313" key="2">
    <source>
        <dbReference type="EMBL" id="POY71195.1"/>
    </source>
</evidence>
<dbReference type="InterPro" id="IPR036188">
    <property type="entry name" value="FAD/NAD-bd_sf"/>
</dbReference>
<gene>
    <name evidence="2" type="ORF">BMF94_5506</name>
</gene>
<feature type="compositionally biased region" description="Polar residues" evidence="1">
    <location>
        <begin position="667"/>
        <end position="680"/>
    </location>
</feature>
<name>A0A2S5B367_9BASI</name>
<organism evidence="2 3">
    <name type="scientific">Rhodotorula taiwanensis</name>
    <dbReference type="NCBI Taxonomy" id="741276"/>
    <lineage>
        <taxon>Eukaryota</taxon>
        <taxon>Fungi</taxon>
        <taxon>Dikarya</taxon>
        <taxon>Basidiomycota</taxon>
        <taxon>Pucciniomycotina</taxon>
        <taxon>Microbotryomycetes</taxon>
        <taxon>Sporidiobolales</taxon>
        <taxon>Sporidiobolaceae</taxon>
        <taxon>Rhodotorula</taxon>
    </lineage>
</organism>
<dbReference type="OrthoDB" id="76038at2759"/>
<dbReference type="PANTHER" id="PTHR38663">
    <property type="match status" value="1"/>
</dbReference>
<protein>
    <submittedName>
        <fullName evidence="2">Uncharacterized protein</fullName>
    </submittedName>
</protein>
<dbReference type="PANTHER" id="PTHR38663:SF1">
    <property type="entry name" value="L-ORNITHINE N(5)-MONOOXYGENASE"/>
    <property type="match status" value="1"/>
</dbReference>
<dbReference type="Proteomes" id="UP000237144">
    <property type="component" value="Unassembled WGS sequence"/>
</dbReference>
<dbReference type="AlphaFoldDB" id="A0A2S5B367"/>
<feature type="region of interest" description="Disordered" evidence="1">
    <location>
        <begin position="42"/>
        <end position="73"/>
    </location>
</feature>